<comment type="caution">
    <text evidence="1">The sequence shown here is derived from an EMBL/GenBank/DDBJ whole genome shotgun (WGS) entry which is preliminary data.</text>
</comment>
<protein>
    <recommendedName>
        <fullName evidence="3">COMM domain-containing protein</fullName>
    </recommendedName>
</protein>
<evidence type="ECO:0000313" key="2">
    <source>
        <dbReference type="Proteomes" id="UP001500575"/>
    </source>
</evidence>
<accession>A0ABN2YIH9</accession>
<name>A0ABN2YIH9_9ACTN</name>
<dbReference type="Proteomes" id="UP001500575">
    <property type="component" value="Unassembled WGS sequence"/>
</dbReference>
<proteinExistence type="predicted"/>
<gene>
    <name evidence="1" type="ORF">GCM10009843_27150</name>
</gene>
<dbReference type="EMBL" id="BAAAQQ010000012">
    <property type="protein sequence ID" value="GAA2127560.1"/>
    <property type="molecule type" value="Genomic_DNA"/>
</dbReference>
<evidence type="ECO:0008006" key="3">
    <source>
        <dbReference type="Google" id="ProtNLM"/>
    </source>
</evidence>
<dbReference type="RefSeq" id="WP_344304302.1">
    <property type="nucleotide sequence ID" value="NZ_BAAAQQ010000012.1"/>
</dbReference>
<sequence>MVERVGVRVPARAVPTINFLVSLNADARAAVQRVLHGKPVTVSMHALKVEIAEALGNAPESTKWANEVLGELFGLAAVAKAHDWGLEAVADGVSRADGVDVDDEQRGGFVAFLHGALDSPAVKTLGKAADLVTEHSRRLHLARFVTDLVPIFDDPDEEPLGAVVVHRLRLDCFAERDEVVEVAMTTSQLSELLEAITRAQQKAASLEAMLGRLSMSAFDTSEDD</sequence>
<keyword evidence="2" id="KW-1185">Reference proteome</keyword>
<reference evidence="1 2" key="1">
    <citation type="journal article" date="2019" name="Int. J. Syst. Evol. Microbiol.">
        <title>The Global Catalogue of Microorganisms (GCM) 10K type strain sequencing project: providing services to taxonomists for standard genome sequencing and annotation.</title>
        <authorList>
            <consortium name="The Broad Institute Genomics Platform"/>
            <consortium name="The Broad Institute Genome Sequencing Center for Infectious Disease"/>
            <person name="Wu L."/>
            <person name="Ma J."/>
        </authorList>
    </citation>
    <scope>NUCLEOTIDE SEQUENCE [LARGE SCALE GENOMIC DNA]</scope>
    <source>
        <strain evidence="1 2">JCM 16021</strain>
    </source>
</reference>
<evidence type="ECO:0000313" key="1">
    <source>
        <dbReference type="EMBL" id="GAA2127560.1"/>
    </source>
</evidence>
<organism evidence="1 2">
    <name type="scientific">Nocardioides bigeumensis</name>
    <dbReference type="NCBI Taxonomy" id="433657"/>
    <lineage>
        <taxon>Bacteria</taxon>
        <taxon>Bacillati</taxon>
        <taxon>Actinomycetota</taxon>
        <taxon>Actinomycetes</taxon>
        <taxon>Propionibacteriales</taxon>
        <taxon>Nocardioidaceae</taxon>
        <taxon>Nocardioides</taxon>
    </lineage>
</organism>